<evidence type="ECO:0000313" key="2">
    <source>
        <dbReference type="Proteomes" id="UP000060699"/>
    </source>
</evidence>
<proteinExistence type="predicted"/>
<sequence length="1136" mass="126248">MASSLKNGVEREWRNWQKTNPSRRKFSPGSLSTLFLAAGRRPVHAALLLLLAFGVVSVGLHWFPPPYPGLFNFGPRDADKFSVDTLFGALLGTQVAIVAVVYPLVFSFATIFLQRQQATKATLQSYLVRSGAKVTGISSLMLVLGLTVHLALVGAVSPWTAFGWLIAGAVWLALNVGLTAMFLVRTFDFATPEGRRRARNAYAVSIAWPSEWRRNAAHVLAQSPIKHRLMVGDDLMEAVTGKNPAFTSSPVSMQRLDYALKCSFKGRRLVTNVRYGLIELAYRSWRRRALKGSPVAGVKARLYRRDGPMFVLNALPEPEQLAFGDALAGTTGPTALNWFECWLIRRAVSYRSVDFYDHDLTVMDCLEEARADIVSAISNVSTRDFDEQLLALLELFDDLLEASFCIDDNGAVDNQVLTSSRTSYFGGSSLDHWVQVIDDILTSALAVAHADPHFAQSAAATPKRLFRRDRETRNLRVRELFLRRQQHFVYRVLEWGDERLALYRATFHSTMAHDVTSLPEPVASRYQGLLADVLGSWESLKNEAIVPFEEEWLEWGKEVEPLTLLTQHAIGSVALTAHAVRGTEAQGLLRMLDSLLRWRRQLEFVLDDRNDAYIAEPWQLTIQTTLRPWVEVKAALLRGYGDDTALANEAWAVALTNFWRDCCSALAATLGHEARQQDAAQVARAATALRAVLLGQLSNESDGGERERPYEGPQDFLLGLVRQYVLDGSYQSGYRARLDSVVKRVAKDSWRGQVPGRLISLRSADSLEDVRDGQAFCLCVLAEAGWEAVAPELESVFKQWIEANDRRRELDHVLHLLQSALDDQFEGAFTALWQQVLPGNGNFAVTVDRVKTVLGEIRSQLQQVQKEDLVKAEVSDAACQALASEVSAVLALEAAGYPFGPELVEQQDVPVAAALQAHWRITGYPKGRLTLPRLAAKSSNEVELLARHVVARMRSTAVAQVVKQLGPQVKLASTRAQFVRVLDEFKQQLADGETAVLLVPRVTDPTWLGDLRKLSNTRALEESERLSMRGGFGNDRAYVGHYRDTIVYAGLVAPGEMFLVTDAALQGFHLQPVAGGGVLQLSAIADTEEPTLCALSFKWTYETLTRDGPCWKLRYQSARRNRQPARVIKKDSTNGV</sequence>
<dbReference type="Proteomes" id="UP000060699">
    <property type="component" value="Chromosome"/>
</dbReference>
<dbReference type="AlphaFoldDB" id="A0A0U3MJL7"/>
<organism evidence="1 2">
    <name type="scientific">Roseateles depolymerans</name>
    <dbReference type="NCBI Taxonomy" id="76731"/>
    <lineage>
        <taxon>Bacteria</taxon>
        <taxon>Pseudomonadati</taxon>
        <taxon>Pseudomonadota</taxon>
        <taxon>Betaproteobacteria</taxon>
        <taxon>Burkholderiales</taxon>
        <taxon>Sphaerotilaceae</taxon>
        <taxon>Roseateles</taxon>
    </lineage>
</organism>
<dbReference type="STRING" id="76731.RD2015_3266"/>
<protein>
    <submittedName>
        <fullName evidence="1">Uncharacterized protein</fullName>
    </submittedName>
</protein>
<dbReference type="OrthoDB" id="8859629at2"/>
<dbReference type="KEGG" id="rdp:RD2015_3266"/>
<evidence type="ECO:0000313" key="1">
    <source>
        <dbReference type="EMBL" id="ALV07724.1"/>
    </source>
</evidence>
<gene>
    <name evidence="1" type="ORF">RD2015_3266</name>
</gene>
<dbReference type="EMBL" id="CP013729">
    <property type="protein sequence ID" value="ALV07724.1"/>
    <property type="molecule type" value="Genomic_DNA"/>
</dbReference>
<accession>A0A0U3MJL7</accession>
<reference evidence="1 2" key="1">
    <citation type="submission" date="2015-12" db="EMBL/GenBank/DDBJ databases">
        <title>Complete genome of Roseateles depolymerans KCTC 42856.</title>
        <authorList>
            <person name="Kim K.M."/>
        </authorList>
    </citation>
    <scope>NUCLEOTIDE SEQUENCE [LARGE SCALE GENOMIC DNA]</scope>
    <source>
        <strain evidence="1 2">KCTC 42856</strain>
    </source>
</reference>
<keyword evidence="2" id="KW-1185">Reference proteome</keyword>
<name>A0A0U3MJL7_9BURK</name>
<dbReference type="RefSeq" id="WP_147306970.1">
    <property type="nucleotide sequence ID" value="NZ_CP013729.1"/>
</dbReference>